<sequence>MDEAKRRERAVAIATNHWKAREARRARDARDAMGARDARDAIDTVDPVDDPLIIKSLQTTWHMQMP</sequence>
<dbReference type="Proteomes" id="UP000297280">
    <property type="component" value="Unassembled WGS sequence"/>
</dbReference>
<gene>
    <name evidence="1" type="ORF">BPOR_0847g00020</name>
</gene>
<name>A0A4Z1K8E8_9HELO</name>
<evidence type="ECO:0000313" key="2">
    <source>
        <dbReference type="Proteomes" id="UP000297280"/>
    </source>
</evidence>
<dbReference type="AlphaFoldDB" id="A0A4Z1K8E8"/>
<proteinExistence type="predicted"/>
<accession>A0A4Z1K8E8</accession>
<evidence type="ECO:0000313" key="1">
    <source>
        <dbReference type="EMBL" id="TGO82371.1"/>
    </source>
</evidence>
<organism evidence="1 2">
    <name type="scientific">Botrytis porri</name>
    <dbReference type="NCBI Taxonomy" id="87229"/>
    <lineage>
        <taxon>Eukaryota</taxon>
        <taxon>Fungi</taxon>
        <taxon>Dikarya</taxon>
        <taxon>Ascomycota</taxon>
        <taxon>Pezizomycotina</taxon>
        <taxon>Leotiomycetes</taxon>
        <taxon>Helotiales</taxon>
        <taxon>Sclerotiniaceae</taxon>
        <taxon>Botrytis</taxon>
    </lineage>
</organism>
<comment type="caution">
    <text evidence="1">The sequence shown here is derived from an EMBL/GenBank/DDBJ whole genome shotgun (WGS) entry which is preliminary data.</text>
</comment>
<keyword evidence="2" id="KW-1185">Reference proteome</keyword>
<protein>
    <submittedName>
        <fullName evidence="1">Uncharacterized protein</fullName>
    </submittedName>
</protein>
<dbReference type="EMBL" id="PQXO01000843">
    <property type="protein sequence ID" value="TGO82371.1"/>
    <property type="molecule type" value="Genomic_DNA"/>
</dbReference>
<reference evidence="1 2" key="1">
    <citation type="submission" date="2017-12" db="EMBL/GenBank/DDBJ databases">
        <title>Comparative genomics of Botrytis spp.</title>
        <authorList>
            <person name="Valero-Jimenez C.A."/>
            <person name="Tapia P."/>
            <person name="Veloso J."/>
            <person name="Silva-Moreno E."/>
            <person name="Staats M."/>
            <person name="Valdes J.H."/>
            <person name="Van Kan J.A.L."/>
        </authorList>
    </citation>
    <scope>NUCLEOTIDE SEQUENCE [LARGE SCALE GENOMIC DNA]</scope>
    <source>
        <strain evidence="1 2">MUCL3349</strain>
    </source>
</reference>